<proteinExistence type="predicted"/>
<comment type="caution">
    <text evidence="1">The sequence shown here is derived from an EMBL/GenBank/DDBJ whole genome shotgun (WGS) entry which is preliminary data.</text>
</comment>
<sequence length="337" mass="38202">MATKKVFVIMPFVTANGRDEGSLTRFFKDYIKYPIENARGMLNEYIVNRSGNSFLILDNIIEDIAKADIVICDLSGELANPNVMFELGLRLATSPKPTILIREDVASNKRIFDVSGLYTHHYSVAETRELERFLVEKLSEYETNHEAYESPVLKILDHRAAFWMMLPVRKASAFLGGIASATEACLQMFSRALMLHLEGKGASVVLGDASMIFKTLGAFKDQSIVEDFDYKISSIPSLDSYLSSVYLLGLVEDDVERKFREYAMAYSLYFNRGNSALFSTNKFEEYMAYAFETLMLMNLSRLIIQILDKRQGGVERNQLVDKFFKTAKDSSLLGTEE</sequence>
<name>A0ABW9B268_9BURK</name>
<organism evidence="1 2">
    <name type="scientific">Paraburkholderia dipogonis</name>
    <dbReference type="NCBI Taxonomy" id="1211383"/>
    <lineage>
        <taxon>Bacteria</taxon>
        <taxon>Pseudomonadati</taxon>
        <taxon>Pseudomonadota</taxon>
        <taxon>Betaproteobacteria</taxon>
        <taxon>Burkholderiales</taxon>
        <taxon>Burkholderiaceae</taxon>
        <taxon>Paraburkholderia</taxon>
    </lineage>
</organism>
<dbReference type="RefSeq" id="WP_408180427.1">
    <property type="nucleotide sequence ID" value="NZ_JAQQEZ010000032.1"/>
</dbReference>
<protein>
    <submittedName>
        <fullName evidence="1">Uncharacterized protein</fullName>
    </submittedName>
</protein>
<evidence type="ECO:0000313" key="1">
    <source>
        <dbReference type="EMBL" id="MFM0005754.1"/>
    </source>
</evidence>
<keyword evidence="2" id="KW-1185">Reference proteome</keyword>
<dbReference type="Proteomes" id="UP001629230">
    <property type="component" value="Unassembled WGS sequence"/>
</dbReference>
<gene>
    <name evidence="1" type="ORF">PQR57_32735</name>
</gene>
<evidence type="ECO:0000313" key="2">
    <source>
        <dbReference type="Proteomes" id="UP001629230"/>
    </source>
</evidence>
<dbReference type="EMBL" id="JAQQEZ010000032">
    <property type="protein sequence ID" value="MFM0005754.1"/>
    <property type="molecule type" value="Genomic_DNA"/>
</dbReference>
<reference evidence="1 2" key="1">
    <citation type="journal article" date="2024" name="Chem. Sci.">
        <title>Discovery of megapolipeptins by genome mining of a Burkholderiales bacteria collection.</title>
        <authorList>
            <person name="Paulo B.S."/>
            <person name="Recchia M.J.J."/>
            <person name="Lee S."/>
            <person name="Fergusson C.H."/>
            <person name="Romanowski S.B."/>
            <person name="Hernandez A."/>
            <person name="Krull N."/>
            <person name="Liu D.Y."/>
            <person name="Cavanagh H."/>
            <person name="Bos A."/>
            <person name="Gray C.A."/>
            <person name="Murphy B.T."/>
            <person name="Linington R.G."/>
            <person name="Eustaquio A.S."/>
        </authorList>
    </citation>
    <scope>NUCLEOTIDE SEQUENCE [LARGE SCALE GENOMIC DNA]</scope>
    <source>
        <strain evidence="1 2">RL17-350-BIC-A</strain>
    </source>
</reference>
<accession>A0ABW9B268</accession>